<evidence type="ECO:0000313" key="4">
    <source>
        <dbReference type="EMBL" id="ADD26939.1"/>
    </source>
</evidence>
<evidence type="ECO:0000313" key="5">
    <source>
        <dbReference type="EMBL" id="AGK03392.1"/>
    </source>
</evidence>
<gene>
    <name evidence="4" type="ordered locus">Mrub_0159</name>
    <name evidence="5" type="ORF">K649_00400</name>
</gene>
<dbReference type="EMBL" id="CP005385">
    <property type="protein sequence ID" value="AGK03392.1"/>
    <property type="molecule type" value="Genomic_DNA"/>
</dbReference>
<reference evidence="5" key="2">
    <citation type="submission" date="2013-04" db="EMBL/GenBank/DDBJ databases">
        <title>Non-Hybrid, Finished Microbial Genome Assemblies from Long-Read SMRT Sequencing Data.</title>
        <authorList>
            <person name="Klammer A."/>
            <person name="Drake J."/>
            <person name="Heiner C."/>
            <person name="Clum A."/>
            <person name="Copeland A."/>
            <person name="Huddleston J."/>
            <person name="Eichler E."/>
            <person name="Turner S.W."/>
        </authorList>
    </citation>
    <scope>NUCLEOTIDE SEQUENCE</scope>
    <source>
        <strain evidence="5">DSM 1279</strain>
    </source>
</reference>
<dbReference type="OrthoDB" id="271057at2"/>
<dbReference type="PATRIC" id="fig|504728.9.peg.85"/>
<keyword evidence="1" id="KW-0677">Repeat</keyword>
<dbReference type="SUPFAM" id="SSF48452">
    <property type="entry name" value="TPR-like"/>
    <property type="match status" value="1"/>
</dbReference>
<dbReference type="EMBL" id="CP001743">
    <property type="protein sequence ID" value="ADD26939.1"/>
    <property type="molecule type" value="Genomic_DNA"/>
</dbReference>
<dbReference type="Gene3D" id="1.25.40.10">
    <property type="entry name" value="Tetratricopeptide repeat domain"/>
    <property type="match status" value="1"/>
</dbReference>
<organism evidence="5 7">
    <name type="scientific">Meiothermus ruber (strain ATCC 35948 / DSM 1279 / VKM B-1258 / 21)</name>
    <name type="common">Thermus ruber</name>
    <dbReference type="NCBI Taxonomy" id="504728"/>
    <lineage>
        <taxon>Bacteria</taxon>
        <taxon>Thermotogati</taxon>
        <taxon>Deinococcota</taxon>
        <taxon>Deinococci</taxon>
        <taxon>Thermales</taxon>
        <taxon>Thermaceae</taxon>
        <taxon>Meiothermus</taxon>
    </lineage>
</organism>
<name>D3PL43_MEIRD</name>
<dbReference type="AlphaFoldDB" id="D3PL43"/>
<sequence length="278" mass="31671">MPRTAKTPKPDRLAELRLEARRVLHAALDLEAEQATPEAAYRSQELFYGAMQLSREDAVIKRCIKALRINPNNPDPMLLLARFVGGSPDEQIALHERIVLAGERDLGKKNIEIFKGHFWGFVETRPYMRALHTLARLYEKAGQLPKAVQIYEQMLKLNPNDNQGVRYALLGHYLALNKLGDARKLWNRYDQEHSAFWAWGKVLLEFLAGNLEAAQEALGVARKINPHAESYLGGWKPLPKELPGFYSPGQDSEAIYCFVELGAAWVKNPHAQRWLEQH</sequence>
<dbReference type="InterPro" id="IPR011990">
    <property type="entry name" value="TPR-like_helical_dom_sf"/>
</dbReference>
<dbReference type="RefSeq" id="WP_013012458.1">
    <property type="nucleotide sequence ID" value="NC_013946.1"/>
</dbReference>
<dbReference type="InterPro" id="IPR013105">
    <property type="entry name" value="TPR_2"/>
</dbReference>
<accession>D3PL43</accession>
<evidence type="ECO:0000313" key="6">
    <source>
        <dbReference type="Proteomes" id="UP000006655"/>
    </source>
</evidence>
<feature type="repeat" description="TPR" evidence="3">
    <location>
        <begin position="128"/>
        <end position="161"/>
    </location>
</feature>
<evidence type="ECO:0000313" key="7">
    <source>
        <dbReference type="Proteomes" id="UP000013026"/>
    </source>
</evidence>
<dbReference type="InterPro" id="IPR019734">
    <property type="entry name" value="TPR_rpt"/>
</dbReference>
<proteinExistence type="predicted"/>
<dbReference type="Proteomes" id="UP000013026">
    <property type="component" value="Chromosome"/>
</dbReference>
<dbReference type="SMART" id="SM00028">
    <property type="entry name" value="TPR"/>
    <property type="match status" value="1"/>
</dbReference>
<reference evidence="4 6" key="1">
    <citation type="journal article" date="2010" name="Stand. Genomic Sci.">
        <title>Complete genome sequence of Meiothermus ruber type strain (21).</title>
        <authorList>
            <person name="Tindall B.J."/>
            <person name="Sikorski J."/>
            <person name="Lucas S."/>
            <person name="Goltsman E."/>
            <person name="Copeland A."/>
            <person name="Glavina Del Rio T."/>
            <person name="Nolan M."/>
            <person name="Tice H."/>
            <person name="Cheng J.F."/>
            <person name="Han C."/>
            <person name="Pitluck S."/>
            <person name="Liolios K."/>
            <person name="Ivanova N."/>
            <person name="Mavromatis K."/>
            <person name="Ovchinnikova G."/>
            <person name="Pati A."/>
            <person name="Fahnrich R."/>
            <person name="Goodwin L."/>
            <person name="Chen A."/>
            <person name="Palaniappan K."/>
            <person name="Land M."/>
            <person name="Hauser L."/>
            <person name="Chang Y.J."/>
            <person name="Jeffries C.D."/>
            <person name="Rohde M."/>
            <person name="Goker M."/>
            <person name="Woyke T."/>
            <person name="Bristow J."/>
            <person name="Eisen J.A."/>
            <person name="Markowitz V."/>
            <person name="Hugenholtz P."/>
            <person name="Kyrpides N.C."/>
            <person name="Klenk H.P."/>
            <person name="Lapidus A."/>
        </authorList>
    </citation>
    <scope>NUCLEOTIDE SEQUENCE [LARGE SCALE GENOMIC DNA]</scope>
    <source>
        <strain evidence="6">ATCC 35948 / DSM 1279 / VKM B-1258 / 21</strain>
        <strain evidence="4">DSM 1279</strain>
    </source>
</reference>
<reference evidence="5 7" key="3">
    <citation type="submission" date="2013-04" db="EMBL/GenBank/DDBJ databases">
        <authorList>
            <person name="Chin J."/>
            <person name="Alexander D.H."/>
            <person name="Marks P."/>
            <person name="Korlach J."/>
            <person name="Clum A."/>
            <person name="Copeland A."/>
        </authorList>
    </citation>
    <scope>NUCLEOTIDE SEQUENCE [LARGE SCALE GENOMIC DNA]</scope>
    <source>
        <strain evidence="7">ATCC 35948 / DSM 1279 / VKM B-1258 / 21</strain>
        <strain evidence="5">DSM 1279</strain>
    </source>
</reference>
<dbReference type="STRING" id="504728.K649_00400"/>
<dbReference type="Pfam" id="PF07719">
    <property type="entry name" value="TPR_2"/>
    <property type="match status" value="1"/>
</dbReference>
<evidence type="ECO:0000256" key="2">
    <source>
        <dbReference type="ARBA" id="ARBA00022803"/>
    </source>
</evidence>
<evidence type="ECO:0000256" key="1">
    <source>
        <dbReference type="ARBA" id="ARBA00022737"/>
    </source>
</evidence>
<dbReference type="PROSITE" id="PS50293">
    <property type="entry name" value="TPR_REGION"/>
    <property type="match status" value="1"/>
</dbReference>
<protein>
    <submittedName>
        <fullName evidence="4">Tetratricopeptide TPR_2 repeat protein</fullName>
    </submittedName>
</protein>
<keyword evidence="6" id="KW-1185">Reference proteome</keyword>
<dbReference type="KEGG" id="mrb:Mrub_0159"/>
<keyword evidence="2 3" id="KW-0802">TPR repeat</keyword>
<dbReference type="PROSITE" id="PS50005">
    <property type="entry name" value="TPR"/>
    <property type="match status" value="1"/>
</dbReference>
<dbReference type="KEGG" id="mre:K649_00400"/>
<evidence type="ECO:0000256" key="3">
    <source>
        <dbReference type="PROSITE-ProRule" id="PRU00339"/>
    </source>
</evidence>
<dbReference type="Proteomes" id="UP000006655">
    <property type="component" value="Chromosome"/>
</dbReference>
<dbReference type="eggNOG" id="COG0457">
    <property type="taxonomic scope" value="Bacteria"/>
</dbReference>